<sequence length="486" mass="54738">MKHVAVDLGASGGKIYLGEIAEDLKVQEIHRFDNWPVKVENRYVWNIEKLVRKIINSLKKVGKKEGTIDSIAIDTWGVDFGLLKNGELLRKPDSYRDPRLSSTLPNILKEVTKKEIFESTGINHWNIANSLWQYHYLSRNEPELLQSADRIVMIPQLISSMLGDGVCGEETIASTTQMLNPETRNWAKDLLERLDLSTEKLPEIEEPGTEIGRVRKDIAQKIGSSPKILLPASHDTASAVAGMSLRDDKKAFLSTGSWFIVGLELENPVLTEEAFKAGSSNEMGIEKTSRFLKNINGFYIFEECRREWKRKGHTYQYDKLLEKASNTKRFGPLIDPDNETFTIEGNMPEKLISYCRETNQKLPEGKGEIVRCILESLSLKTAITLEDLIEASGISSSCLHLGGGGVRNEIFCQILSSATQMPVYAGPIEAAAVGNILTQTKACSEIEDIKEGRKLVQENFKIQKYEPEKNEKWSEAKSKMRELIEK</sequence>
<dbReference type="SUPFAM" id="SSF53067">
    <property type="entry name" value="Actin-like ATPase domain"/>
    <property type="match status" value="2"/>
</dbReference>
<dbReference type="Proteomes" id="UP000070163">
    <property type="component" value="Unassembled WGS sequence"/>
</dbReference>
<comment type="caution">
    <text evidence="10">The sequence shown here is derived from an EMBL/GenBank/DDBJ whole genome shotgun (WGS) entry which is preliminary data.</text>
</comment>
<dbReference type="AlphaFoldDB" id="A0A133UBV6"/>
<dbReference type="Gene3D" id="3.30.420.40">
    <property type="match status" value="2"/>
</dbReference>
<evidence type="ECO:0000259" key="9">
    <source>
        <dbReference type="Pfam" id="PF02782"/>
    </source>
</evidence>
<evidence type="ECO:0000256" key="3">
    <source>
        <dbReference type="ARBA" id="ARBA00022741"/>
    </source>
</evidence>
<keyword evidence="7" id="KW-0684">Rhamnose metabolism</keyword>
<dbReference type="PANTHER" id="PTHR10196:SF93">
    <property type="entry name" value="L-RHAMNULOKINASE"/>
    <property type="match status" value="1"/>
</dbReference>
<dbReference type="GO" id="GO:0004370">
    <property type="term" value="F:glycerol kinase activity"/>
    <property type="evidence" value="ECO:0007669"/>
    <property type="project" value="TreeGrafter"/>
</dbReference>
<dbReference type="GO" id="GO:0006071">
    <property type="term" value="P:glycerol metabolic process"/>
    <property type="evidence" value="ECO:0007669"/>
    <property type="project" value="TreeGrafter"/>
</dbReference>
<dbReference type="GO" id="GO:0019301">
    <property type="term" value="P:rhamnose catabolic process"/>
    <property type="evidence" value="ECO:0007669"/>
    <property type="project" value="InterPro"/>
</dbReference>
<name>A0A133UBV6_9EURY</name>
<feature type="domain" description="Carbohydrate kinase FGGY N-terminal" evidence="8">
    <location>
        <begin position="4"/>
        <end position="242"/>
    </location>
</feature>
<dbReference type="PATRIC" id="fig|1698259.3.peg.80"/>
<evidence type="ECO:0000256" key="1">
    <source>
        <dbReference type="ARBA" id="ARBA00009156"/>
    </source>
</evidence>
<dbReference type="Pfam" id="PF02782">
    <property type="entry name" value="FGGY_C"/>
    <property type="match status" value="1"/>
</dbReference>
<dbReference type="Pfam" id="PF00370">
    <property type="entry name" value="FGGY_N"/>
    <property type="match status" value="1"/>
</dbReference>
<evidence type="ECO:0000256" key="4">
    <source>
        <dbReference type="ARBA" id="ARBA00022777"/>
    </source>
</evidence>
<keyword evidence="11" id="KW-1185">Reference proteome</keyword>
<dbReference type="GO" id="GO:0005829">
    <property type="term" value="C:cytosol"/>
    <property type="evidence" value="ECO:0007669"/>
    <property type="project" value="TreeGrafter"/>
</dbReference>
<evidence type="ECO:0000259" key="8">
    <source>
        <dbReference type="Pfam" id="PF00370"/>
    </source>
</evidence>
<keyword evidence="6" id="KW-1015">Disulfide bond</keyword>
<dbReference type="EMBL" id="LHXJ01000002">
    <property type="protein sequence ID" value="KXA91693.1"/>
    <property type="molecule type" value="Genomic_DNA"/>
</dbReference>
<gene>
    <name evidence="10" type="ORF">AKJ57_00345</name>
</gene>
<dbReference type="InterPro" id="IPR013449">
    <property type="entry name" value="Rhamnulokinase"/>
</dbReference>
<organism evidence="10 11">
    <name type="scientific">candidate division MSBL1 archaeon SCGC-AAA259A05</name>
    <dbReference type="NCBI Taxonomy" id="1698259"/>
    <lineage>
        <taxon>Archaea</taxon>
        <taxon>Methanobacteriati</taxon>
        <taxon>Methanobacteriota</taxon>
        <taxon>candidate division MSBL1</taxon>
    </lineage>
</organism>
<dbReference type="CDD" id="cd07771">
    <property type="entry name" value="ASKHA_NBD_FGGY_RhaB-like"/>
    <property type="match status" value="1"/>
</dbReference>
<evidence type="ECO:0000313" key="11">
    <source>
        <dbReference type="Proteomes" id="UP000070163"/>
    </source>
</evidence>
<keyword evidence="3" id="KW-0547">Nucleotide-binding</keyword>
<keyword evidence="2" id="KW-0808">Transferase</keyword>
<reference evidence="10 11" key="1">
    <citation type="journal article" date="2016" name="Sci. Rep.">
        <title>Metabolic traits of an uncultured archaeal lineage -MSBL1- from brine pools of the Red Sea.</title>
        <authorList>
            <person name="Mwirichia R."/>
            <person name="Alam I."/>
            <person name="Rashid M."/>
            <person name="Vinu M."/>
            <person name="Ba-Alawi W."/>
            <person name="Anthony Kamau A."/>
            <person name="Kamanda Ngugi D."/>
            <person name="Goker M."/>
            <person name="Klenk H.P."/>
            <person name="Bajic V."/>
            <person name="Stingl U."/>
        </authorList>
    </citation>
    <scope>NUCLEOTIDE SEQUENCE [LARGE SCALE GENOMIC DNA]</scope>
    <source>
        <strain evidence="10">SCGC-AAA259A05</strain>
    </source>
</reference>
<dbReference type="GO" id="GO:0005524">
    <property type="term" value="F:ATP binding"/>
    <property type="evidence" value="ECO:0007669"/>
    <property type="project" value="UniProtKB-KW"/>
</dbReference>
<evidence type="ECO:0000256" key="6">
    <source>
        <dbReference type="ARBA" id="ARBA00023157"/>
    </source>
</evidence>
<dbReference type="InterPro" id="IPR018484">
    <property type="entry name" value="FGGY_N"/>
</dbReference>
<comment type="similarity">
    <text evidence="1">Belongs to the FGGY kinase family.</text>
</comment>
<dbReference type="InterPro" id="IPR043129">
    <property type="entry name" value="ATPase_NBD"/>
</dbReference>
<evidence type="ECO:0000313" key="10">
    <source>
        <dbReference type="EMBL" id="KXA91693.1"/>
    </source>
</evidence>
<dbReference type="InterPro" id="IPR018485">
    <property type="entry name" value="FGGY_C"/>
</dbReference>
<feature type="domain" description="Carbohydrate kinase FGGY C-terminal" evidence="9">
    <location>
        <begin position="253"/>
        <end position="442"/>
    </location>
</feature>
<evidence type="ECO:0000256" key="5">
    <source>
        <dbReference type="ARBA" id="ARBA00022840"/>
    </source>
</evidence>
<evidence type="ECO:0000256" key="7">
    <source>
        <dbReference type="ARBA" id="ARBA00023308"/>
    </source>
</evidence>
<dbReference type="GO" id="GO:0008993">
    <property type="term" value="F:rhamnulokinase activity"/>
    <property type="evidence" value="ECO:0007669"/>
    <property type="project" value="InterPro"/>
</dbReference>
<proteinExistence type="inferred from homology"/>
<evidence type="ECO:0000256" key="2">
    <source>
        <dbReference type="ARBA" id="ARBA00022679"/>
    </source>
</evidence>
<accession>A0A133UBV6</accession>
<protein>
    <submittedName>
        <fullName evidence="10">Rhamnulokinase</fullName>
    </submittedName>
</protein>
<dbReference type="PANTHER" id="PTHR10196">
    <property type="entry name" value="SUGAR KINASE"/>
    <property type="match status" value="1"/>
</dbReference>
<keyword evidence="4 10" id="KW-0418">Kinase</keyword>
<keyword evidence="5" id="KW-0067">ATP-binding</keyword>